<dbReference type="OrthoDB" id="2414538at2759"/>
<name>A0A1Y2AYK4_9FUNG</name>
<reference evidence="13 14" key="1">
    <citation type="submission" date="2016-07" db="EMBL/GenBank/DDBJ databases">
        <title>Pervasive Adenine N6-methylation of Active Genes in Fungi.</title>
        <authorList>
            <consortium name="DOE Joint Genome Institute"/>
            <person name="Mondo S.J."/>
            <person name="Dannebaum R.O."/>
            <person name="Kuo R.C."/>
            <person name="Labutti K."/>
            <person name="Haridas S."/>
            <person name="Kuo A."/>
            <person name="Salamov A."/>
            <person name="Ahrendt S.R."/>
            <person name="Lipzen A."/>
            <person name="Sullivan W."/>
            <person name="Andreopoulos W.B."/>
            <person name="Clum A."/>
            <person name="Lindquist E."/>
            <person name="Daum C."/>
            <person name="Ramamoorthy G.K."/>
            <person name="Gryganskyi A."/>
            <person name="Culley D."/>
            <person name="Magnuson J.K."/>
            <person name="James T.Y."/>
            <person name="O'Malley M.A."/>
            <person name="Stajich J.E."/>
            <person name="Spatafora J.W."/>
            <person name="Visel A."/>
            <person name="Grigoriev I.V."/>
        </authorList>
    </citation>
    <scope>NUCLEOTIDE SEQUENCE [LARGE SCALE GENOMIC DNA]</scope>
    <source>
        <strain evidence="13 14">JEL800</strain>
    </source>
</reference>
<keyword evidence="3" id="KW-0004">4Fe-4S</keyword>
<comment type="catalytic activity">
    <reaction evidence="10">
        <text>DNA(n) + a 2'-deoxyribonucleoside 5'-triphosphate = DNA(n+1) + diphosphate</text>
        <dbReference type="Rhea" id="RHEA:22508"/>
        <dbReference type="Rhea" id="RHEA-COMP:17339"/>
        <dbReference type="Rhea" id="RHEA-COMP:17340"/>
        <dbReference type="ChEBI" id="CHEBI:33019"/>
        <dbReference type="ChEBI" id="CHEBI:61560"/>
        <dbReference type="ChEBI" id="CHEBI:173112"/>
        <dbReference type="EC" id="2.7.7.7"/>
    </reaction>
</comment>
<keyword evidence="6" id="KW-0479">Metal-binding</keyword>
<comment type="subcellular location">
    <subcellularLocation>
        <location evidence="1">Nucleus</location>
    </subcellularLocation>
</comment>
<dbReference type="InterPro" id="IPR050240">
    <property type="entry name" value="DNA_pol_type-B"/>
</dbReference>
<evidence type="ECO:0000259" key="12">
    <source>
        <dbReference type="Pfam" id="PF14260"/>
    </source>
</evidence>
<keyword evidence="7" id="KW-0239">DNA-directed DNA polymerase</keyword>
<keyword evidence="6" id="KW-0862">Zinc</keyword>
<sequence length="350" mass="39766">MQSQTMQGTLLPVLLEYHNTSKVIINAISLSRQMRMDHSDGVLSVVRLTLWNAIASPVGIPQYVQGTLLPVLLEYHNTSKERYCQSCWNTTIRPSRSRNVPNSEIPDIFLKASVQKGMLPIILEDLIGVDFGQLCVWVYLSNSVTAYGCEMIEKTKEVSSFGRDWIHSFNPNIELVEAKYTIENRYKHDARVIYGNTDSVMAKFGLKEVGEVMQMRIEPILGETLSSLLTGSHVRTISVAAPASMGGLMKFAVRTATCLGCKTPLPKDETAVCINCRPKMVKLYQKHLNNMTEMEEKYLRLWTQCQRCQGSLYQDVIYSAQDCPIFYMRKTAQKDLNDASKTMNRFAYEW</sequence>
<evidence type="ECO:0000256" key="3">
    <source>
        <dbReference type="ARBA" id="ARBA00022485"/>
    </source>
</evidence>
<comment type="caution">
    <text evidence="13">The sequence shown here is derived from an EMBL/GenBank/DDBJ whole genome shotgun (WGS) entry which is preliminary data.</text>
</comment>
<keyword evidence="14" id="KW-1185">Reference proteome</keyword>
<dbReference type="SUPFAM" id="SSF56672">
    <property type="entry name" value="DNA/RNA polymerases"/>
    <property type="match status" value="1"/>
</dbReference>
<dbReference type="GO" id="GO:0043625">
    <property type="term" value="C:delta DNA polymerase complex"/>
    <property type="evidence" value="ECO:0007669"/>
    <property type="project" value="TreeGrafter"/>
</dbReference>
<evidence type="ECO:0000256" key="5">
    <source>
        <dbReference type="ARBA" id="ARBA00022695"/>
    </source>
</evidence>
<feature type="domain" description="C4-type zinc-finger of DNA polymerase delta" evidence="12">
    <location>
        <begin position="258"/>
        <end position="329"/>
    </location>
</feature>
<dbReference type="GO" id="GO:0008270">
    <property type="term" value="F:zinc ion binding"/>
    <property type="evidence" value="ECO:0007669"/>
    <property type="project" value="UniProtKB-KW"/>
</dbReference>
<dbReference type="GO" id="GO:0006297">
    <property type="term" value="P:nucleotide-excision repair, DNA gap filling"/>
    <property type="evidence" value="ECO:0007669"/>
    <property type="project" value="TreeGrafter"/>
</dbReference>
<keyword evidence="4" id="KW-0808">Transferase</keyword>
<dbReference type="STRING" id="329046.A0A1Y2AYK4"/>
<evidence type="ECO:0000256" key="2">
    <source>
        <dbReference type="ARBA" id="ARBA00012417"/>
    </source>
</evidence>
<keyword evidence="3" id="KW-0408">Iron</keyword>
<organism evidence="13 14">
    <name type="scientific">Rhizoclosmatium globosum</name>
    <dbReference type="NCBI Taxonomy" id="329046"/>
    <lineage>
        <taxon>Eukaryota</taxon>
        <taxon>Fungi</taxon>
        <taxon>Fungi incertae sedis</taxon>
        <taxon>Chytridiomycota</taxon>
        <taxon>Chytridiomycota incertae sedis</taxon>
        <taxon>Chytridiomycetes</taxon>
        <taxon>Chytridiales</taxon>
        <taxon>Chytriomycetaceae</taxon>
        <taxon>Rhizoclosmatium</taxon>
    </lineage>
</organism>
<dbReference type="GO" id="GO:0045004">
    <property type="term" value="P:DNA replication proofreading"/>
    <property type="evidence" value="ECO:0007669"/>
    <property type="project" value="TreeGrafter"/>
</dbReference>
<evidence type="ECO:0000256" key="7">
    <source>
        <dbReference type="ARBA" id="ARBA00022932"/>
    </source>
</evidence>
<dbReference type="InterPro" id="IPR043502">
    <property type="entry name" value="DNA/RNA_pol_sf"/>
</dbReference>
<dbReference type="GO" id="GO:0003677">
    <property type="term" value="F:DNA binding"/>
    <property type="evidence" value="ECO:0007669"/>
    <property type="project" value="UniProtKB-KW"/>
</dbReference>
<protein>
    <recommendedName>
        <fullName evidence="2">DNA-directed DNA polymerase</fullName>
        <ecNumber evidence="2">2.7.7.7</ecNumber>
    </recommendedName>
</protein>
<feature type="domain" description="DNA-directed DNA polymerase family B multifunctional" evidence="11">
    <location>
        <begin position="138"/>
        <end position="215"/>
    </location>
</feature>
<dbReference type="InterPro" id="IPR023211">
    <property type="entry name" value="DNA_pol_palm_dom_sf"/>
</dbReference>
<dbReference type="Pfam" id="PF00136">
    <property type="entry name" value="DNA_pol_B"/>
    <property type="match status" value="1"/>
</dbReference>
<dbReference type="GO" id="GO:0003887">
    <property type="term" value="F:DNA-directed DNA polymerase activity"/>
    <property type="evidence" value="ECO:0007669"/>
    <property type="project" value="UniProtKB-KW"/>
</dbReference>
<dbReference type="AlphaFoldDB" id="A0A1Y2AYK4"/>
<keyword evidence="8" id="KW-0238">DNA-binding</keyword>
<keyword evidence="3" id="KW-0411">Iron-sulfur</keyword>
<dbReference type="Gene3D" id="3.90.1600.10">
    <property type="entry name" value="Palm domain of DNA polymerase"/>
    <property type="match status" value="1"/>
</dbReference>
<dbReference type="GO" id="GO:0006287">
    <property type="term" value="P:base-excision repair, gap-filling"/>
    <property type="evidence" value="ECO:0007669"/>
    <property type="project" value="TreeGrafter"/>
</dbReference>
<dbReference type="GO" id="GO:0000166">
    <property type="term" value="F:nucleotide binding"/>
    <property type="evidence" value="ECO:0007669"/>
    <property type="project" value="InterPro"/>
</dbReference>
<dbReference type="InterPro" id="IPR006134">
    <property type="entry name" value="DNA-dir_DNA_pol_B_multi_dom"/>
</dbReference>
<keyword evidence="6" id="KW-0863">Zinc-finger</keyword>
<evidence type="ECO:0000256" key="9">
    <source>
        <dbReference type="ARBA" id="ARBA00023242"/>
    </source>
</evidence>
<proteinExistence type="predicted"/>
<dbReference type="EC" id="2.7.7.7" evidence="2"/>
<dbReference type="GO" id="GO:0051539">
    <property type="term" value="F:4 iron, 4 sulfur cluster binding"/>
    <property type="evidence" value="ECO:0007669"/>
    <property type="project" value="UniProtKB-KW"/>
</dbReference>
<evidence type="ECO:0000256" key="10">
    <source>
        <dbReference type="ARBA" id="ARBA00049244"/>
    </source>
</evidence>
<dbReference type="Proteomes" id="UP000193642">
    <property type="component" value="Unassembled WGS sequence"/>
</dbReference>
<gene>
    <name evidence="13" type="ORF">BCR33DRAFT_773251</name>
</gene>
<evidence type="ECO:0000256" key="4">
    <source>
        <dbReference type="ARBA" id="ARBA00022679"/>
    </source>
</evidence>
<keyword evidence="5" id="KW-0548">Nucleotidyltransferase</keyword>
<evidence type="ECO:0000313" key="13">
    <source>
        <dbReference type="EMBL" id="ORY27307.1"/>
    </source>
</evidence>
<dbReference type="InterPro" id="IPR025687">
    <property type="entry name" value="Znf-C4pol"/>
</dbReference>
<accession>A0A1Y2AYK4</accession>
<dbReference type="PANTHER" id="PTHR10322:SF23">
    <property type="entry name" value="DNA POLYMERASE DELTA CATALYTIC SUBUNIT"/>
    <property type="match status" value="1"/>
</dbReference>
<dbReference type="PANTHER" id="PTHR10322">
    <property type="entry name" value="DNA POLYMERASE CATALYTIC SUBUNIT"/>
    <property type="match status" value="1"/>
</dbReference>
<evidence type="ECO:0000256" key="8">
    <source>
        <dbReference type="ARBA" id="ARBA00023125"/>
    </source>
</evidence>
<keyword evidence="9" id="KW-0539">Nucleus</keyword>
<dbReference type="EMBL" id="MCGO01000103">
    <property type="protein sequence ID" value="ORY27307.1"/>
    <property type="molecule type" value="Genomic_DNA"/>
</dbReference>
<evidence type="ECO:0000313" key="14">
    <source>
        <dbReference type="Proteomes" id="UP000193642"/>
    </source>
</evidence>
<evidence type="ECO:0000256" key="1">
    <source>
        <dbReference type="ARBA" id="ARBA00004123"/>
    </source>
</evidence>
<evidence type="ECO:0000256" key="6">
    <source>
        <dbReference type="ARBA" id="ARBA00022771"/>
    </source>
</evidence>
<dbReference type="GO" id="GO:0008296">
    <property type="term" value="F:3'-5'-DNA exonuclease activity"/>
    <property type="evidence" value="ECO:0007669"/>
    <property type="project" value="TreeGrafter"/>
</dbReference>
<evidence type="ECO:0000259" key="11">
    <source>
        <dbReference type="Pfam" id="PF00136"/>
    </source>
</evidence>
<dbReference type="Pfam" id="PF14260">
    <property type="entry name" value="zf-C4pol"/>
    <property type="match status" value="1"/>
</dbReference>